<evidence type="ECO:0000256" key="2">
    <source>
        <dbReference type="ARBA" id="ARBA00004922"/>
    </source>
</evidence>
<sequence length="490" mass="56213">MRVIYFRKHAWTILLAVCIFIGGNIVLFYKFMARKELQHRRAQKIAKQYFENLNVKPSSRLANLANYINKKNVDDSLGNLPGSKTDQIVANTAKDVSTSKVAIGTRPELRDISNLGTQNNLVIKNERSDSIQQGEKKSQLLTREKEPGGNAMISPAENYKFGILVISCNRPTVKRCLDLLIKYRPSPEKFPIVVSQDCGDSKTAAAIKSYGDQVTHIQQPDLGDVKGVPGNMFHFMGYYKISRHYKWALTQMFDVMKYEAVVIVEDDLDIAPDFFEYFTATRPLLDQDQSLWCVSAWNDNGKEGMVRGNDLLYRTDFFSGLGWMLTKKVWDELSSKWPLGFWDDWMRDPAQRKDRACIRPEICRTRTFGKVGVSRGQFFDQHLKYIKLNDQPYPFTKTDLSYLLKENYDPQFKNKIGLIPVVTVQRLQTSDSHLPKVKVRYSSNSDFEHIAKSLGVMSDFKAGIARMSYHGVVSFMFKGTRVFIVPEHQI</sequence>
<dbReference type="GO" id="GO:0030145">
    <property type="term" value="F:manganese ion binding"/>
    <property type="evidence" value="ECO:0007669"/>
    <property type="project" value="UniProtKB-UniRule"/>
</dbReference>
<keyword evidence="7 17" id="KW-0479">Metal-binding</keyword>
<evidence type="ECO:0000313" key="19">
    <source>
        <dbReference type="Proteomes" id="UP000515163"/>
    </source>
</evidence>
<dbReference type="GeneID" id="116293696"/>
<gene>
    <name evidence="20" type="primary">LOC116293696</name>
</gene>
<dbReference type="EC" id="2.4.1.101" evidence="14 17"/>
<dbReference type="InterPro" id="IPR004139">
    <property type="entry name" value="Glyco_trans_13"/>
</dbReference>
<dbReference type="RefSeq" id="XP_031557018.1">
    <property type="nucleotide sequence ID" value="XM_031701158.1"/>
</dbReference>
<dbReference type="SUPFAM" id="SSF53448">
    <property type="entry name" value="Nucleotide-diphospho-sugar transferases"/>
    <property type="match status" value="1"/>
</dbReference>
<evidence type="ECO:0000256" key="3">
    <source>
        <dbReference type="ARBA" id="ARBA00006492"/>
    </source>
</evidence>
<dbReference type="InterPro" id="IPR029044">
    <property type="entry name" value="Nucleotide-diphossugar_trans"/>
</dbReference>
<evidence type="ECO:0000256" key="10">
    <source>
        <dbReference type="ARBA" id="ARBA00023034"/>
    </source>
</evidence>
<keyword evidence="8 17" id="KW-0735">Signal-anchor</keyword>
<proteinExistence type="inferred from homology"/>
<dbReference type="FunFam" id="3.90.550.10:FF:000055">
    <property type="entry name" value="Alpha-1,3-mannosyl-glycoprotein 2-beta-N-acetylglucosaminyltransferase"/>
    <property type="match status" value="1"/>
</dbReference>
<comment type="pathway">
    <text evidence="2 17">Protein modification; protein glycosylation.</text>
</comment>
<dbReference type="Pfam" id="PF03071">
    <property type="entry name" value="GNT-I"/>
    <property type="match status" value="1"/>
</dbReference>
<comment type="catalytic activity">
    <reaction evidence="16 17">
        <text>N(4)-(alpha-D-Man-(1-&gt;3)-[alpha-D-Man-(1-&gt;3)-[alpha-D-Man-(1-&gt;6)]-alpha-D-Man-(1-&gt;6)]-beta-D-Man-(1-&gt;4)-beta-D-GlcNAc-(1-&gt;4)-beta-D-GlcNAc)-L-asparaginyl-[protein] (N-glucan mannose isomer 5A1,2) + UDP-N-acetyl-alpha-D-glucosamine = N(4)-{beta-D-GlcNAc-(1-&gt;2)-alpha-D-Man-(1-&gt;3)-[alpha-D-Man-(1-&gt;3)-[alpha-D-Man-(1-&gt;6)]-alpha-D-Man-(1-&gt;6)]-beta-D-Man-(1-&gt;4)-beta-D-GlcNAc-(1-&gt;4)-beta-D-GlcNAc}-L-asparaginyl-[protein] + UDP + H(+)</text>
        <dbReference type="Rhea" id="RHEA:11456"/>
        <dbReference type="Rhea" id="RHEA-COMP:14367"/>
        <dbReference type="Rhea" id="RHEA-COMP:14368"/>
        <dbReference type="ChEBI" id="CHEBI:15378"/>
        <dbReference type="ChEBI" id="CHEBI:57705"/>
        <dbReference type="ChEBI" id="CHEBI:58223"/>
        <dbReference type="ChEBI" id="CHEBI:59087"/>
        <dbReference type="ChEBI" id="CHEBI:60625"/>
        <dbReference type="EC" id="2.4.1.101"/>
    </reaction>
</comment>
<dbReference type="PANTHER" id="PTHR10468:SF0">
    <property type="entry name" value="ALPHA-1,3-MANNOSYL-GLYCOPROTEIN 2-BETA-N-ACETYLGLUCOSAMINYLTRANSFERASE"/>
    <property type="match status" value="1"/>
</dbReference>
<keyword evidence="12 17" id="KW-0464">Manganese</keyword>
<dbReference type="UniPathway" id="UPA00378"/>
<feature type="compositionally biased region" description="Basic and acidic residues" evidence="18">
    <location>
        <begin position="124"/>
        <end position="147"/>
    </location>
</feature>
<evidence type="ECO:0000256" key="11">
    <source>
        <dbReference type="ARBA" id="ARBA00023136"/>
    </source>
</evidence>
<protein>
    <recommendedName>
        <fullName evidence="14 17">Alpha-1,3-mannosyl-glycoprotein 2-beta-N-acetylglucosaminyltransferase</fullName>
        <shortName evidence="17">GNT-I</shortName>
        <shortName evidence="17">GlcNAc-T I</shortName>
        <ecNumber evidence="14 17">2.4.1.101</ecNumber>
    </recommendedName>
    <alternativeName>
        <fullName evidence="15 17">N-glycosyl-oligosaccharide-glycoprotein N-acetylglucosaminyltransferase I</fullName>
    </alternativeName>
</protein>
<dbReference type="OrthoDB" id="440755at2759"/>
<evidence type="ECO:0000256" key="9">
    <source>
        <dbReference type="ARBA" id="ARBA00022989"/>
    </source>
</evidence>
<keyword evidence="4 17" id="KW-0328">Glycosyltransferase</keyword>
<evidence type="ECO:0000256" key="4">
    <source>
        <dbReference type="ARBA" id="ARBA00022676"/>
    </source>
</evidence>
<evidence type="ECO:0000256" key="18">
    <source>
        <dbReference type="SAM" id="MobiDB-lite"/>
    </source>
</evidence>
<accession>A0A6P8HPL7</accession>
<evidence type="ECO:0000256" key="15">
    <source>
        <dbReference type="ARBA" id="ARBA00041712"/>
    </source>
</evidence>
<keyword evidence="11 17" id="KW-0472">Membrane</keyword>
<evidence type="ECO:0000256" key="13">
    <source>
        <dbReference type="ARBA" id="ARBA00037706"/>
    </source>
</evidence>
<comment type="function">
    <text evidence="13 17">Initiates complex N-linked carbohydrate formation. Essential for the conversion of high-mannose to hybrid and complex N-glycans.</text>
</comment>
<dbReference type="InterPro" id="IPR052261">
    <property type="entry name" value="Glycosyltransferase_13"/>
</dbReference>
<dbReference type="GO" id="GO:0003827">
    <property type="term" value="F:alpha-1,3-mannosylglycoprotein 2-beta-N-acetylglucosaminyltransferase activity"/>
    <property type="evidence" value="ECO:0007669"/>
    <property type="project" value="UniProtKB-UniRule"/>
</dbReference>
<reference evidence="20" key="1">
    <citation type="submission" date="2025-08" db="UniProtKB">
        <authorList>
            <consortium name="RefSeq"/>
        </authorList>
    </citation>
    <scope>IDENTIFICATION</scope>
    <source>
        <tissue evidence="20">Tentacle</tissue>
    </source>
</reference>
<evidence type="ECO:0000256" key="17">
    <source>
        <dbReference type="RuleBase" id="RU368119"/>
    </source>
</evidence>
<evidence type="ECO:0000256" key="1">
    <source>
        <dbReference type="ARBA" id="ARBA00004323"/>
    </source>
</evidence>
<evidence type="ECO:0000256" key="6">
    <source>
        <dbReference type="ARBA" id="ARBA00022692"/>
    </source>
</evidence>
<evidence type="ECO:0000256" key="8">
    <source>
        <dbReference type="ARBA" id="ARBA00022968"/>
    </source>
</evidence>
<comment type="similarity">
    <text evidence="3 17">Belongs to the glycosyltransferase 13 family.</text>
</comment>
<evidence type="ECO:0000256" key="16">
    <source>
        <dbReference type="ARBA" id="ARBA00049421"/>
    </source>
</evidence>
<dbReference type="AlphaFoldDB" id="A0A6P8HPL7"/>
<feature type="region of interest" description="Disordered" evidence="18">
    <location>
        <begin position="123"/>
        <end position="149"/>
    </location>
</feature>
<evidence type="ECO:0000256" key="12">
    <source>
        <dbReference type="ARBA" id="ARBA00023211"/>
    </source>
</evidence>
<evidence type="ECO:0000256" key="14">
    <source>
        <dbReference type="ARBA" id="ARBA00038949"/>
    </source>
</evidence>
<keyword evidence="6 17" id="KW-0812">Transmembrane</keyword>
<dbReference type="PANTHER" id="PTHR10468">
    <property type="entry name" value="PROTEIN O-LINKED-MANNOSE BETA-1,2-N-ACETYLGLUCOSAMINYLTRANSFERASE 1/ALPHA-1,3-MANNOSYL-GLYCOPROTEIN 2-BETA-N-ACETYLGLUCOSAMINYLTRANSFERASE"/>
    <property type="match status" value="1"/>
</dbReference>
<dbReference type="InParanoid" id="A0A6P8HPL7"/>
<name>A0A6P8HPL7_ACTTE</name>
<keyword evidence="10 17" id="KW-0333">Golgi apparatus</keyword>
<dbReference type="GO" id="GO:0006487">
    <property type="term" value="P:protein N-linked glycosylation"/>
    <property type="evidence" value="ECO:0007669"/>
    <property type="project" value="TreeGrafter"/>
</dbReference>
<evidence type="ECO:0000256" key="7">
    <source>
        <dbReference type="ARBA" id="ARBA00022723"/>
    </source>
</evidence>
<dbReference type="Gene3D" id="3.10.180.20">
    <property type="entry name" value="N-Acetylglucosaminyltransferase I, Domain 2"/>
    <property type="match status" value="1"/>
</dbReference>
<dbReference type="Proteomes" id="UP000515163">
    <property type="component" value="Unplaced"/>
</dbReference>
<dbReference type="KEGG" id="aten:116293696"/>
<keyword evidence="9 17" id="KW-1133">Transmembrane helix</keyword>
<comment type="subcellular location">
    <subcellularLocation>
        <location evidence="1 17">Golgi apparatus membrane</location>
        <topology evidence="1 17">Single-pass type II membrane protein</topology>
    </subcellularLocation>
</comment>
<organism evidence="19 20">
    <name type="scientific">Actinia tenebrosa</name>
    <name type="common">Australian red waratah sea anemone</name>
    <dbReference type="NCBI Taxonomy" id="6105"/>
    <lineage>
        <taxon>Eukaryota</taxon>
        <taxon>Metazoa</taxon>
        <taxon>Cnidaria</taxon>
        <taxon>Anthozoa</taxon>
        <taxon>Hexacorallia</taxon>
        <taxon>Actiniaria</taxon>
        <taxon>Actiniidae</taxon>
        <taxon>Actinia</taxon>
    </lineage>
</organism>
<feature type="transmembrane region" description="Helical" evidence="17">
    <location>
        <begin position="12"/>
        <end position="32"/>
    </location>
</feature>
<comment type="cofactor">
    <cofactor evidence="17">
        <name>Mn(2+)</name>
        <dbReference type="ChEBI" id="CHEBI:29035"/>
    </cofactor>
    <text evidence="17">The cofactor is mostly bound to the substrate.</text>
</comment>
<evidence type="ECO:0000256" key="5">
    <source>
        <dbReference type="ARBA" id="ARBA00022679"/>
    </source>
</evidence>
<evidence type="ECO:0000313" key="20">
    <source>
        <dbReference type="RefSeq" id="XP_031557018.1"/>
    </source>
</evidence>
<dbReference type="FunCoup" id="A0A6P8HPL7">
    <property type="interactions" value="1153"/>
</dbReference>
<keyword evidence="5" id="KW-0808">Transferase</keyword>
<dbReference type="Gene3D" id="3.90.550.10">
    <property type="entry name" value="Spore Coat Polysaccharide Biosynthesis Protein SpsA, Chain A"/>
    <property type="match status" value="1"/>
</dbReference>
<dbReference type="GO" id="GO:0000139">
    <property type="term" value="C:Golgi membrane"/>
    <property type="evidence" value="ECO:0007669"/>
    <property type="project" value="UniProtKB-SubCell"/>
</dbReference>
<dbReference type="CDD" id="cd02514">
    <property type="entry name" value="GT13_GLCNAC-TI"/>
    <property type="match status" value="1"/>
</dbReference>
<keyword evidence="19" id="KW-1185">Reference proteome</keyword>